<sequence>MTMTLPDDLIRFWQEAGPQRWFAKNEAFDHEFRQRFEAAHFAAARCELDAWAETPAGSLALVLLLDQFPRNCFRGTAHMYATDSLARHFTARLLKHSFDHHIEPELRTFCYLPLMHAETMPEQRASLDLHRAMGDQHTRYAQHHHDIVLRFGRFPHRNRLLGRESTPEELAWLADGGFQG</sequence>
<dbReference type="RefSeq" id="WP_250198002.1">
    <property type="nucleotide sequence ID" value="NZ_CP097636.1"/>
</dbReference>
<evidence type="ECO:0000313" key="1">
    <source>
        <dbReference type="EMBL" id="URI09779.1"/>
    </source>
</evidence>
<organism evidence="1 2">
    <name type="scientific">Aquincola tertiaricarbonis</name>
    <dbReference type="NCBI Taxonomy" id="391953"/>
    <lineage>
        <taxon>Bacteria</taxon>
        <taxon>Pseudomonadati</taxon>
        <taxon>Pseudomonadota</taxon>
        <taxon>Betaproteobacteria</taxon>
        <taxon>Burkholderiales</taxon>
        <taxon>Sphaerotilaceae</taxon>
        <taxon>Aquincola</taxon>
    </lineage>
</organism>
<gene>
    <name evidence="1" type="ORF">MW290_29990</name>
</gene>
<name>A0ABY4SF07_AQUTE</name>
<keyword evidence="2" id="KW-1185">Reference proteome</keyword>
<accession>A0ABY4SF07</accession>
<dbReference type="Gene3D" id="1.25.40.10">
    <property type="entry name" value="Tetratricopeptide repeat domain"/>
    <property type="match status" value="1"/>
</dbReference>
<protein>
    <submittedName>
        <fullName evidence="1">DUF924 family protein</fullName>
    </submittedName>
</protein>
<proteinExistence type="predicted"/>
<dbReference type="InterPro" id="IPR011990">
    <property type="entry name" value="TPR-like_helical_dom_sf"/>
</dbReference>
<dbReference type="Gene3D" id="1.20.58.320">
    <property type="entry name" value="TPR-like"/>
    <property type="match status" value="1"/>
</dbReference>
<dbReference type="SUPFAM" id="SSF48452">
    <property type="entry name" value="TPR-like"/>
    <property type="match status" value="1"/>
</dbReference>
<evidence type="ECO:0000313" key="2">
    <source>
        <dbReference type="Proteomes" id="UP001056201"/>
    </source>
</evidence>
<dbReference type="EMBL" id="CP097636">
    <property type="protein sequence ID" value="URI09779.1"/>
    <property type="molecule type" value="Genomic_DNA"/>
</dbReference>
<reference evidence="1" key="1">
    <citation type="submission" date="2022-05" db="EMBL/GenBank/DDBJ databases">
        <title>An RpoN-dependent PEP-CTERM gene is involved in floc formation of an Aquincola tertiaricarbonis strain.</title>
        <authorList>
            <person name="Qiu D."/>
            <person name="Xia M."/>
        </authorList>
    </citation>
    <scope>NUCLEOTIDE SEQUENCE</scope>
    <source>
        <strain evidence="1">RN12</strain>
    </source>
</reference>
<dbReference type="Proteomes" id="UP001056201">
    <property type="component" value="Chromosome 2"/>
</dbReference>
<dbReference type="Pfam" id="PF06041">
    <property type="entry name" value="DUF924"/>
    <property type="match status" value="1"/>
</dbReference>
<dbReference type="InterPro" id="IPR010323">
    <property type="entry name" value="DUF924"/>
</dbReference>